<proteinExistence type="predicted"/>
<dbReference type="InterPro" id="IPR027417">
    <property type="entry name" value="P-loop_NTPase"/>
</dbReference>
<protein>
    <submittedName>
        <fullName evidence="1">Uncharacterized protein</fullName>
    </submittedName>
</protein>
<sequence>MLILFTGISGSGRSSHSSSLAEIAESKGLEIQIKFVGQMMYEKSKNLGYPIENGKILNMPKSTLRSLRWAVFEDIMRTKDDFDHTI</sequence>
<dbReference type="EMBL" id="BARS01015445">
    <property type="protein sequence ID" value="GAF90542.1"/>
    <property type="molecule type" value="Genomic_DNA"/>
</dbReference>
<dbReference type="Gene3D" id="3.40.50.300">
    <property type="entry name" value="P-loop containing nucleotide triphosphate hydrolases"/>
    <property type="match status" value="1"/>
</dbReference>
<organism evidence="1">
    <name type="scientific">marine sediment metagenome</name>
    <dbReference type="NCBI Taxonomy" id="412755"/>
    <lineage>
        <taxon>unclassified sequences</taxon>
        <taxon>metagenomes</taxon>
        <taxon>ecological metagenomes</taxon>
    </lineage>
</organism>
<gene>
    <name evidence="1" type="ORF">S01H1_25556</name>
</gene>
<feature type="non-terminal residue" evidence="1">
    <location>
        <position position="86"/>
    </location>
</feature>
<name>X0TQW9_9ZZZZ</name>
<comment type="caution">
    <text evidence="1">The sequence shown here is derived from an EMBL/GenBank/DDBJ whole genome shotgun (WGS) entry which is preliminary data.</text>
</comment>
<accession>X0TQW9</accession>
<evidence type="ECO:0000313" key="1">
    <source>
        <dbReference type="EMBL" id="GAF90542.1"/>
    </source>
</evidence>
<dbReference type="AlphaFoldDB" id="X0TQW9"/>
<reference evidence="1" key="1">
    <citation type="journal article" date="2014" name="Front. Microbiol.">
        <title>High frequency of phylogenetically diverse reductive dehalogenase-homologous genes in deep subseafloor sedimentary metagenomes.</title>
        <authorList>
            <person name="Kawai M."/>
            <person name="Futagami T."/>
            <person name="Toyoda A."/>
            <person name="Takaki Y."/>
            <person name="Nishi S."/>
            <person name="Hori S."/>
            <person name="Arai W."/>
            <person name="Tsubouchi T."/>
            <person name="Morono Y."/>
            <person name="Uchiyama I."/>
            <person name="Ito T."/>
            <person name="Fujiyama A."/>
            <person name="Inagaki F."/>
            <person name="Takami H."/>
        </authorList>
    </citation>
    <scope>NUCLEOTIDE SEQUENCE</scope>
    <source>
        <strain evidence="1">Expedition CK06-06</strain>
    </source>
</reference>